<dbReference type="OrthoDB" id="418131at2759"/>
<dbReference type="AlphaFoldDB" id="A0A6G1KMX3"/>
<protein>
    <recommendedName>
        <fullName evidence="1">STEEP1 domain-containing protein</fullName>
    </recommendedName>
</protein>
<dbReference type="EMBL" id="MU005765">
    <property type="protein sequence ID" value="KAF2714246.1"/>
    <property type="molecule type" value="Genomic_DNA"/>
</dbReference>
<evidence type="ECO:0000313" key="2">
    <source>
        <dbReference type="EMBL" id="KAF2714246.1"/>
    </source>
</evidence>
<evidence type="ECO:0000313" key="3">
    <source>
        <dbReference type="Proteomes" id="UP000799428"/>
    </source>
</evidence>
<proteinExistence type="predicted"/>
<dbReference type="Proteomes" id="UP000799428">
    <property type="component" value="Unassembled WGS sequence"/>
</dbReference>
<name>A0A6G1KMX3_9PLEO</name>
<dbReference type="InterPro" id="IPR057965">
    <property type="entry name" value="STEEP1_dom"/>
</dbReference>
<evidence type="ECO:0000259" key="1">
    <source>
        <dbReference type="Pfam" id="PF25809"/>
    </source>
</evidence>
<accession>A0A6G1KMX3</accession>
<sequence>MDISLSSRPHFFAPASPSEATKISLAASNTVYTYHCLCTHLLLATTTPLPSLPTRQNSLDKAHMMPLPPPPTKVTTATKHINNHAPNDHYGLLLSTKLVHTPEMLCTDAGFEKRYLQKCGRCALTVGYQLDWAQFQDEEKKKVGRRDDIVFLLPDGFVTTRDMVLGKSADAGAQKFGVVTEMVAEVKA</sequence>
<organism evidence="2 3">
    <name type="scientific">Pleomassaria siparia CBS 279.74</name>
    <dbReference type="NCBI Taxonomy" id="1314801"/>
    <lineage>
        <taxon>Eukaryota</taxon>
        <taxon>Fungi</taxon>
        <taxon>Dikarya</taxon>
        <taxon>Ascomycota</taxon>
        <taxon>Pezizomycotina</taxon>
        <taxon>Dothideomycetes</taxon>
        <taxon>Pleosporomycetidae</taxon>
        <taxon>Pleosporales</taxon>
        <taxon>Pleomassariaceae</taxon>
        <taxon>Pleomassaria</taxon>
    </lineage>
</organism>
<dbReference type="Pfam" id="PF25809">
    <property type="entry name" value="STEEP1"/>
    <property type="match status" value="1"/>
</dbReference>
<feature type="domain" description="STEEP1" evidence="1">
    <location>
        <begin position="28"/>
        <end position="163"/>
    </location>
</feature>
<keyword evidence="3" id="KW-1185">Reference proteome</keyword>
<reference evidence="2" key="1">
    <citation type="journal article" date="2020" name="Stud. Mycol.">
        <title>101 Dothideomycetes genomes: a test case for predicting lifestyles and emergence of pathogens.</title>
        <authorList>
            <person name="Haridas S."/>
            <person name="Albert R."/>
            <person name="Binder M."/>
            <person name="Bloem J."/>
            <person name="Labutti K."/>
            <person name="Salamov A."/>
            <person name="Andreopoulos B."/>
            <person name="Baker S."/>
            <person name="Barry K."/>
            <person name="Bills G."/>
            <person name="Bluhm B."/>
            <person name="Cannon C."/>
            <person name="Castanera R."/>
            <person name="Culley D."/>
            <person name="Daum C."/>
            <person name="Ezra D."/>
            <person name="Gonzalez J."/>
            <person name="Henrissat B."/>
            <person name="Kuo A."/>
            <person name="Liang C."/>
            <person name="Lipzen A."/>
            <person name="Lutzoni F."/>
            <person name="Magnuson J."/>
            <person name="Mondo S."/>
            <person name="Nolan M."/>
            <person name="Ohm R."/>
            <person name="Pangilinan J."/>
            <person name="Park H.-J."/>
            <person name="Ramirez L."/>
            <person name="Alfaro M."/>
            <person name="Sun H."/>
            <person name="Tritt A."/>
            <person name="Yoshinaga Y."/>
            <person name="Zwiers L.-H."/>
            <person name="Turgeon B."/>
            <person name="Goodwin S."/>
            <person name="Spatafora J."/>
            <person name="Crous P."/>
            <person name="Grigoriev I."/>
        </authorList>
    </citation>
    <scope>NUCLEOTIDE SEQUENCE</scope>
    <source>
        <strain evidence="2">CBS 279.74</strain>
    </source>
</reference>
<gene>
    <name evidence="2" type="ORF">K504DRAFT_369605</name>
</gene>